<dbReference type="EMBL" id="CP013747">
    <property type="protein sequence ID" value="ALV42938.1"/>
    <property type="molecule type" value="Genomic_DNA"/>
</dbReference>
<organism evidence="2">
    <name type="scientific">Pseudarthrobacter sulfonivorans</name>
    <dbReference type="NCBI Taxonomy" id="121292"/>
    <lineage>
        <taxon>Bacteria</taxon>
        <taxon>Bacillati</taxon>
        <taxon>Actinomycetota</taxon>
        <taxon>Actinomycetes</taxon>
        <taxon>Micrococcales</taxon>
        <taxon>Micrococcaceae</taxon>
        <taxon>Pseudarthrobacter</taxon>
    </lineage>
</organism>
<evidence type="ECO:0000313" key="3">
    <source>
        <dbReference type="Proteomes" id="UP000065151"/>
    </source>
</evidence>
<feature type="transmembrane region" description="Helical" evidence="1">
    <location>
        <begin position="121"/>
        <end position="141"/>
    </location>
</feature>
<dbReference type="KEGG" id="psul:AU252_18700"/>
<proteinExistence type="predicted"/>
<keyword evidence="1" id="KW-0472">Membrane</keyword>
<evidence type="ECO:0000256" key="1">
    <source>
        <dbReference type="SAM" id="Phobius"/>
    </source>
</evidence>
<protein>
    <submittedName>
        <fullName evidence="2">ATP synthase</fullName>
    </submittedName>
</protein>
<sequence>MTSNAEPGRSSGSGPVGVSGPTRSLWLRLLALSSAAGAGALILAGIPAVILNGPSGVLSSTLGGLLVMLFFAISLLVGHFMGRNNPSGAIGMFAATYFVKVVGFAVVLFVIGAPAWLHDRWFLIGAVATVVFWQAAEIYGFSKARLQIYNDPEPKEPNDA</sequence>
<keyword evidence="1" id="KW-0812">Transmembrane</keyword>
<dbReference type="STRING" id="121292.AU252_18700"/>
<evidence type="ECO:0000313" key="2">
    <source>
        <dbReference type="EMBL" id="ALV42938.1"/>
    </source>
</evidence>
<dbReference type="Proteomes" id="UP000065151">
    <property type="component" value="Chromosome"/>
</dbReference>
<name>A0A0U3QCK6_9MICC</name>
<feature type="transmembrane region" description="Helical" evidence="1">
    <location>
        <begin position="89"/>
        <end position="115"/>
    </location>
</feature>
<keyword evidence="1" id="KW-1133">Transmembrane helix</keyword>
<dbReference type="RefSeq" id="WP_058932010.1">
    <property type="nucleotide sequence ID" value="NZ_CP013747.1"/>
</dbReference>
<dbReference type="AlphaFoldDB" id="A0A0U3QCK6"/>
<reference evidence="2 3" key="1">
    <citation type="submission" date="2015-12" db="EMBL/GenBank/DDBJ databases">
        <authorList>
            <person name="Shamseldin A."/>
            <person name="Moawad H."/>
            <person name="Abd El-Rahim W.M."/>
            <person name="Sadowsky M.J."/>
        </authorList>
    </citation>
    <scope>NUCLEOTIDE SEQUENCE [LARGE SCALE GENOMIC DNA]</scope>
    <source>
        <strain evidence="2 3">Ar51</strain>
    </source>
</reference>
<gene>
    <name evidence="2" type="ORF">AU252_18700</name>
</gene>
<feature type="transmembrane region" description="Helical" evidence="1">
    <location>
        <begin position="29"/>
        <end position="51"/>
    </location>
</feature>
<accession>A0A0U3QCK6</accession>
<feature type="transmembrane region" description="Helical" evidence="1">
    <location>
        <begin position="57"/>
        <end position="77"/>
    </location>
</feature>